<evidence type="ECO:0000313" key="2">
    <source>
        <dbReference type="EMBL" id="KAG2330949.1"/>
    </source>
</evidence>
<accession>A0A8X7WJM3</accession>
<sequence length="157" mass="17683">MEPVLQQNNDQVFLDDEFQDQPPSEILDRAKPTGLAEPICDFPSPAVSSSNDDNDTPNSENDRGDADNTPLQLSDNSDTFAENTEAHTVSSGQSSTPAQSPQQMEVIQLGRGHRQKKILPKLHVYILSTLRSQLHMNQEVLRRQWRMKIGVFLLVMR</sequence>
<feature type="compositionally biased region" description="Polar residues" evidence="1">
    <location>
        <begin position="69"/>
        <end position="103"/>
    </location>
</feature>
<feature type="compositionally biased region" description="Low complexity" evidence="1">
    <location>
        <begin position="48"/>
        <end position="59"/>
    </location>
</feature>
<dbReference type="Proteomes" id="UP000886595">
    <property type="component" value="Unassembled WGS sequence"/>
</dbReference>
<protein>
    <submittedName>
        <fullName evidence="2">Uncharacterized protein</fullName>
    </submittedName>
</protein>
<evidence type="ECO:0000256" key="1">
    <source>
        <dbReference type="SAM" id="MobiDB-lite"/>
    </source>
</evidence>
<reference evidence="2 3" key="1">
    <citation type="submission" date="2020-02" db="EMBL/GenBank/DDBJ databases">
        <authorList>
            <person name="Ma Q."/>
            <person name="Huang Y."/>
            <person name="Song X."/>
            <person name="Pei D."/>
        </authorList>
    </citation>
    <scope>NUCLEOTIDE SEQUENCE [LARGE SCALE GENOMIC DNA]</scope>
    <source>
        <strain evidence="2">Sxm20200214</strain>
        <tissue evidence="2">Leaf</tissue>
    </source>
</reference>
<proteinExistence type="predicted"/>
<organism evidence="2 3">
    <name type="scientific">Brassica carinata</name>
    <name type="common">Ethiopian mustard</name>
    <name type="synonym">Abyssinian cabbage</name>
    <dbReference type="NCBI Taxonomy" id="52824"/>
    <lineage>
        <taxon>Eukaryota</taxon>
        <taxon>Viridiplantae</taxon>
        <taxon>Streptophyta</taxon>
        <taxon>Embryophyta</taxon>
        <taxon>Tracheophyta</taxon>
        <taxon>Spermatophyta</taxon>
        <taxon>Magnoliopsida</taxon>
        <taxon>eudicotyledons</taxon>
        <taxon>Gunneridae</taxon>
        <taxon>Pentapetalae</taxon>
        <taxon>rosids</taxon>
        <taxon>malvids</taxon>
        <taxon>Brassicales</taxon>
        <taxon>Brassicaceae</taxon>
        <taxon>Brassiceae</taxon>
        <taxon>Brassica</taxon>
    </lineage>
</organism>
<dbReference type="AlphaFoldDB" id="A0A8X7WJM3"/>
<keyword evidence="3" id="KW-1185">Reference proteome</keyword>
<name>A0A8X7WJM3_BRACI</name>
<feature type="region of interest" description="Disordered" evidence="1">
    <location>
        <begin position="1"/>
        <end position="103"/>
    </location>
</feature>
<feature type="compositionally biased region" description="Polar residues" evidence="1">
    <location>
        <begin position="1"/>
        <end position="11"/>
    </location>
</feature>
<comment type="caution">
    <text evidence="2">The sequence shown here is derived from an EMBL/GenBank/DDBJ whole genome shotgun (WGS) entry which is preliminary data.</text>
</comment>
<evidence type="ECO:0000313" key="3">
    <source>
        <dbReference type="Proteomes" id="UP000886595"/>
    </source>
</evidence>
<dbReference type="EMBL" id="JAAMPC010000001">
    <property type="protein sequence ID" value="KAG2330949.1"/>
    <property type="molecule type" value="Genomic_DNA"/>
</dbReference>
<gene>
    <name evidence="2" type="ORF">Bca52824_002129</name>
</gene>